<evidence type="ECO:0000313" key="4">
    <source>
        <dbReference type="Proteomes" id="UP000484381"/>
    </source>
</evidence>
<dbReference type="AlphaFoldDB" id="A0A7X1NG05"/>
<accession>A0A7X1NG05</accession>
<feature type="domain" description="ImpA N-terminal" evidence="2">
    <location>
        <begin position="6"/>
        <end position="129"/>
    </location>
</feature>
<keyword evidence="4" id="KW-1185">Reference proteome</keyword>
<dbReference type="PANTHER" id="PTHR37951">
    <property type="entry name" value="CYTOPLASMIC PROTEIN-RELATED"/>
    <property type="match status" value="1"/>
</dbReference>
<comment type="caution">
    <text evidence="3">The sequence shown here is derived from an EMBL/GenBank/DDBJ whole genome shotgun (WGS) entry which is preliminary data.</text>
</comment>
<sequence length="355" mass="39303">MIEPFLAPVDADSRCGPDLEYDADFLLLQQCAAGRPEQQYGAAVIAEQTPDWAEVERAAQSLLRRTRDLRIAAPLVRAWIARRGLGGYADGLALVQRWLADYWDELHPAPAIDGELDPIPRMNALAGIVGGHACARAAQEQMLADNLTVREAEDLLDGHPSDASRYPGGAERLKHEMQRLCSECAHEWAVVCDVLDSLDAIRATVTARIGPQWMPEPSRVERVLRRIRDEVPARLARPPVDTDDAESGQVATSASNAETEGNSRSNRRYPAAADAQANAWANAWRDAEFMNRGDVALALEKMCRYFDDQEMGHPAPLLLRRVQRLLTLDFYELVRDIAPEGLQQVELLSGHGRSA</sequence>
<protein>
    <submittedName>
        <fullName evidence="3">Type VI secretion system protein TssA</fullName>
    </submittedName>
</protein>
<gene>
    <name evidence="3" type="primary">tssA</name>
    <name evidence="3" type="ORF">GCT13_31610</name>
</gene>
<dbReference type="RefSeq" id="WP_152764878.1">
    <property type="nucleotide sequence ID" value="NZ_WHNP01000041.1"/>
</dbReference>
<evidence type="ECO:0000256" key="1">
    <source>
        <dbReference type="SAM" id="MobiDB-lite"/>
    </source>
</evidence>
<dbReference type="PANTHER" id="PTHR37951:SF1">
    <property type="entry name" value="TYPE VI SECRETION SYSTEM COMPONENT TSSA1"/>
    <property type="match status" value="1"/>
</dbReference>
<feature type="region of interest" description="Disordered" evidence="1">
    <location>
        <begin position="234"/>
        <end position="270"/>
    </location>
</feature>
<dbReference type="InterPro" id="IPR017740">
    <property type="entry name" value="TssA-like"/>
</dbReference>
<evidence type="ECO:0000313" key="3">
    <source>
        <dbReference type="EMBL" id="MPW21303.1"/>
    </source>
</evidence>
<dbReference type="Proteomes" id="UP000484381">
    <property type="component" value="Unassembled WGS sequence"/>
</dbReference>
<dbReference type="InterPro" id="IPR010657">
    <property type="entry name" value="ImpA_N"/>
</dbReference>
<reference evidence="3 4" key="1">
    <citation type="submission" date="2019-10" db="EMBL/GenBank/DDBJ databases">
        <title>Paraburkholderia sp. isolated from nodules of Mimosa pudica from Brazilian Atlantic Forest soils.</title>
        <authorList>
            <person name="Paulitsch F."/>
            <person name="Hungria M."/>
            <person name="Dall'Agnol R."/>
        </authorList>
    </citation>
    <scope>NUCLEOTIDE SEQUENCE [LARGE SCALE GENOMIC DNA]</scope>
    <source>
        <strain evidence="3 4">CNPSo 3157</strain>
    </source>
</reference>
<organism evidence="3 4">
    <name type="scientific">Paraburkholderia franconis</name>
    <dbReference type="NCBI Taxonomy" id="2654983"/>
    <lineage>
        <taxon>Bacteria</taxon>
        <taxon>Pseudomonadati</taxon>
        <taxon>Pseudomonadota</taxon>
        <taxon>Betaproteobacteria</taxon>
        <taxon>Burkholderiales</taxon>
        <taxon>Burkholderiaceae</taxon>
        <taxon>Paraburkholderia</taxon>
    </lineage>
</organism>
<dbReference type="NCBIfam" id="TIGR03363">
    <property type="entry name" value="VI_chp_8"/>
    <property type="match status" value="1"/>
</dbReference>
<proteinExistence type="predicted"/>
<evidence type="ECO:0000259" key="2">
    <source>
        <dbReference type="Pfam" id="PF06812"/>
    </source>
</evidence>
<name>A0A7X1NG05_9BURK</name>
<dbReference type="EMBL" id="WHNP01000041">
    <property type="protein sequence ID" value="MPW21303.1"/>
    <property type="molecule type" value="Genomic_DNA"/>
</dbReference>
<feature type="compositionally biased region" description="Polar residues" evidence="1">
    <location>
        <begin position="249"/>
        <end position="264"/>
    </location>
</feature>
<dbReference type="Pfam" id="PF06812">
    <property type="entry name" value="ImpA_N"/>
    <property type="match status" value="1"/>
</dbReference>